<organism evidence="7 8">
    <name type="scientific">Priapulus caudatus</name>
    <name type="common">Priapulid worm</name>
    <dbReference type="NCBI Taxonomy" id="37621"/>
    <lineage>
        <taxon>Eukaryota</taxon>
        <taxon>Metazoa</taxon>
        <taxon>Ecdysozoa</taxon>
        <taxon>Scalidophora</taxon>
        <taxon>Priapulida</taxon>
        <taxon>Priapulimorpha</taxon>
        <taxon>Priapulimorphida</taxon>
        <taxon>Priapulidae</taxon>
        <taxon>Priapulus</taxon>
    </lineage>
</organism>
<evidence type="ECO:0000256" key="1">
    <source>
        <dbReference type="ARBA" id="ARBA00008590"/>
    </source>
</evidence>
<evidence type="ECO:0000259" key="5">
    <source>
        <dbReference type="Pfam" id="PF10254"/>
    </source>
</evidence>
<dbReference type="Pfam" id="PF10254">
    <property type="entry name" value="Pacs-1"/>
    <property type="match status" value="1"/>
</dbReference>
<keyword evidence="7" id="KW-1185">Reference proteome</keyword>
<reference evidence="8" key="1">
    <citation type="submission" date="2025-08" db="UniProtKB">
        <authorList>
            <consortium name="RefSeq"/>
        </authorList>
    </citation>
    <scope>IDENTIFICATION</scope>
</reference>
<dbReference type="Pfam" id="PF25332">
    <property type="entry name" value="C2_PACS_N"/>
    <property type="match status" value="1"/>
</dbReference>
<feature type="domain" description="Phosphofurin acidic cluster sorting protein 1/2 N-terminal C2" evidence="6">
    <location>
        <begin position="17"/>
        <end position="177"/>
    </location>
</feature>
<feature type="region of interest" description="Disordered" evidence="3">
    <location>
        <begin position="177"/>
        <end position="222"/>
    </location>
</feature>
<feature type="region of interest" description="Disordered" evidence="3">
    <location>
        <begin position="609"/>
        <end position="658"/>
    </location>
</feature>
<keyword evidence="4" id="KW-0472">Membrane</keyword>
<feature type="compositionally biased region" description="Low complexity" evidence="3">
    <location>
        <begin position="641"/>
        <end position="654"/>
    </location>
</feature>
<feature type="transmembrane region" description="Helical" evidence="4">
    <location>
        <begin position="122"/>
        <end position="140"/>
    </location>
</feature>
<dbReference type="Proteomes" id="UP000695022">
    <property type="component" value="Unplaced"/>
</dbReference>
<accession>A0ABM1DSH5</accession>
<evidence type="ECO:0000256" key="4">
    <source>
        <dbReference type="SAM" id="Phobius"/>
    </source>
</evidence>
<feature type="compositionally biased region" description="Basic and acidic residues" evidence="3">
    <location>
        <begin position="331"/>
        <end position="345"/>
    </location>
</feature>
<name>A0ABM1DSH5_PRICU</name>
<dbReference type="InterPro" id="IPR057541">
    <property type="entry name" value="PACS1/2_N"/>
</dbReference>
<dbReference type="RefSeq" id="XP_014662896.1">
    <property type="nucleotide sequence ID" value="XM_014807410.1"/>
</dbReference>
<evidence type="ECO:0000313" key="7">
    <source>
        <dbReference type="Proteomes" id="UP000695022"/>
    </source>
</evidence>
<evidence type="ECO:0000313" key="8">
    <source>
        <dbReference type="RefSeq" id="XP_014662896.1"/>
    </source>
</evidence>
<evidence type="ECO:0000256" key="3">
    <source>
        <dbReference type="SAM" id="MobiDB-lite"/>
    </source>
</evidence>
<proteinExistence type="inferred from homology"/>
<comment type="similarity">
    <text evidence="1">Belongs to the PACS family.</text>
</comment>
<evidence type="ECO:0000259" key="6">
    <source>
        <dbReference type="Pfam" id="PF25332"/>
    </source>
</evidence>
<evidence type="ECO:0000256" key="2">
    <source>
        <dbReference type="ARBA" id="ARBA00022553"/>
    </source>
</evidence>
<gene>
    <name evidence="8" type="primary">LOC106805704</name>
</gene>
<dbReference type="PANTHER" id="PTHR13280">
    <property type="entry name" value="PHOSPHOFURIN ACIDIC CLUSTER SORTING PROTEIN"/>
    <property type="match status" value="1"/>
</dbReference>
<protein>
    <submittedName>
        <fullName evidence="8">Phosphofurin acidic cluster sorting protein 2-like</fullName>
    </submittedName>
</protein>
<keyword evidence="2" id="KW-0597">Phosphoprotein</keyword>
<feature type="domain" description="Phosphofurin acidic cluster sorting protein 1/2 C-terminal" evidence="5">
    <location>
        <begin position="374"/>
        <end position="804"/>
    </location>
</feature>
<keyword evidence="4" id="KW-1133">Transmembrane helix</keyword>
<feature type="region of interest" description="Disordered" evidence="3">
    <location>
        <begin position="254"/>
        <end position="345"/>
    </location>
</feature>
<keyword evidence="4" id="KW-0812">Transmembrane</keyword>
<dbReference type="PANTHER" id="PTHR13280:SF17">
    <property type="entry name" value="KRUEPPEL TARGET AT 95D, ISOFORM A"/>
    <property type="match status" value="1"/>
</dbReference>
<sequence>MADKIQKMTSPAGVKPVPMKLFATWEVDRTAPNCIPRLCTLNLTRLQVLKQLDTDITSIIVSVKMQSSKRVLRSNEITLPPGGIIDTELDLSFSLQYPHFLKREGNVLQIMLQRRKRYKNRTILGFKTLAIGIVNMAQVLQRHMDRELDLFSAGNSKEKDELVAKVMMLSLSSQPVEQEDTLPLRKKQVSETDGYSDLEEGWTRRRRGPHITIGNTQPTVLSPLCHAPKPSLRPFFSARSSSHDILTIPEMRQRYSQHVSDDSSRKGDSDNQEMLTDDHEGSDSQLVGSPADSRIAERGDVSGSGSGESSVKKSDSLKKSRMSPPPKPKFFARDNKSSLKESKEKRLSKEFTCKLPLERKNSGGVGDQTPRKALLEQLGVLLGSEDIMLDSAVLVDTSEKHGQLFAHKVHELTNHRVVSTMTSGDVKAILSHLVNKIQKFCNTNSRTPSPIKIVIAGSDRYVNTVLQPFVEQFSAKPPDWQGYVRFLVIPIGPNVCLAKYLGSIDSTYHSLFLDGLWRDAFEKSENHKPDSLYQELANRVSRYLTGASAVLQLPIAEAMVTCKEKGSEEDSSQSFTPFITDVKISSLECGGGGAAAGYTSTSVDLTLEDSPTAPLVSGSPPLSSHLLDKPQKEATTPPGSPNVSLSSSLNSRDSQGMQSNAELDLQVEYWLSPTVACKDPPSGREKKDASGKLSMKSTFRSLTVLKLPSCGELATGAVSALTMMFITKEKKQKIMRIGKKSKEKDTETRQTVEGIQRLICMGKSSNYPLKVAIDGVEWSNVKFFQLSAQWQTHTKHFPIAVFSQAETTC</sequence>
<dbReference type="InterPro" id="IPR019381">
    <property type="entry name" value="PACS1/2_C"/>
</dbReference>
<dbReference type="GeneID" id="106805704"/>
<feature type="compositionally biased region" description="Basic and acidic residues" evidence="3">
    <location>
        <begin position="259"/>
        <end position="269"/>
    </location>
</feature>